<dbReference type="Pfam" id="PF02374">
    <property type="entry name" value="ArsA_ATPase"/>
    <property type="match status" value="1"/>
</dbReference>
<evidence type="ECO:0000259" key="2">
    <source>
        <dbReference type="Pfam" id="PF02374"/>
    </source>
</evidence>
<dbReference type="PANTHER" id="PTHR10803">
    <property type="entry name" value="ARSENICAL PUMP-DRIVING ATPASE ARSENITE-TRANSLOCATING ATPASE"/>
    <property type="match status" value="1"/>
</dbReference>
<dbReference type="Gene3D" id="3.40.50.300">
    <property type="entry name" value="P-loop containing nucleotide triphosphate hydrolases"/>
    <property type="match status" value="1"/>
</dbReference>
<dbReference type="InterPro" id="IPR027417">
    <property type="entry name" value="P-loop_NTPase"/>
</dbReference>
<dbReference type="Proteomes" id="UP001642484">
    <property type="component" value="Unassembled WGS sequence"/>
</dbReference>
<sequence>MADVCACLSDLVEKICSAKDPKALGPPPAPAGSLPEPAPAAPAAAGRPSSAPKSPKSPAAEADDAGAGGAATLAVPEAEKFEATSDGRSSRAKRARDASRRGAARSPRAMVPAVLREDPASRPFFCGRWPGRRNDYEGEAGFRFVMEMDCELTALGRPAEPPLAEPAMVSLWHAGSQELLASAMVGPASRVDGFYAWEPLMEPIILREGQEYRLSQRCRANMPDRWSDELTNGEEMAGKSWASLARFLGGVCRNSAERFPNRLDGELRRPGIVNFKALPRPMPEPALDTVDREDFAKALAVGLAAEAQELGMDELEIRLAALAGLLTLFVDELNGATAMALLAHEDELEIIASSAAAFSPTGTLELAGSSVFESKALCQEMSLAARRSGMLDAGLLLVSFTGEVLGLVLRPRSQGSDPESPMVFDVGRPLQPWELAKQLPEGLAFAKRMGGEVLAYDVTQLRKGRGGGPDQVRSFQFRMIELQELFTDPERSSFSVVTIPTTLALEETKRLLQQLEEQDIRCGLVIANRILDMEQVGQRAASQQKTQQVALEALEALAKREGMEVIRVPYLDREVQGIYGLQYLGKSLVDA</sequence>
<keyword evidence="4" id="KW-1185">Reference proteome</keyword>
<dbReference type="PANTHER" id="PTHR10803:SF0">
    <property type="entry name" value="ATPASE GET3B"/>
    <property type="match status" value="1"/>
</dbReference>
<dbReference type="InterPro" id="IPR016300">
    <property type="entry name" value="ATPase_ArsA/GET3"/>
</dbReference>
<proteinExistence type="predicted"/>
<gene>
    <name evidence="3" type="ORF">CCMP2556_LOCUS12249</name>
</gene>
<dbReference type="InterPro" id="IPR025723">
    <property type="entry name" value="ArsA/GET3_ATPase-like"/>
</dbReference>
<evidence type="ECO:0000256" key="1">
    <source>
        <dbReference type="SAM" id="MobiDB-lite"/>
    </source>
</evidence>
<comment type="caution">
    <text evidence="3">The sequence shown here is derived from an EMBL/GenBank/DDBJ whole genome shotgun (WGS) entry which is preliminary data.</text>
</comment>
<accession>A0ABP0JNJ2</accession>
<reference evidence="3 4" key="1">
    <citation type="submission" date="2024-02" db="EMBL/GenBank/DDBJ databases">
        <authorList>
            <person name="Chen Y."/>
            <person name="Shah S."/>
            <person name="Dougan E. K."/>
            <person name="Thang M."/>
            <person name="Chan C."/>
        </authorList>
    </citation>
    <scope>NUCLEOTIDE SEQUENCE [LARGE SCALE GENOMIC DNA]</scope>
</reference>
<feature type="compositionally biased region" description="Basic and acidic residues" evidence="1">
    <location>
        <begin position="77"/>
        <end position="100"/>
    </location>
</feature>
<feature type="region of interest" description="Disordered" evidence="1">
    <location>
        <begin position="18"/>
        <end position="110"/>
    </location>
</feature>
<evidence type="ECO:0000313" key="4">
    <source>
        <dbReference type="Proteomes" id="UP001642484"/>
    </source>
</evidence>
<feature type="domain" description="ArsA/GET3 Anion-transporting ATPase-like" evidence="2">
    <location>
        <begin position="477"/>
        <end position="589"/>
    </location>
</feature>
<protein>
    <recommendedName>
        <fullName evidence="2">ArsA/GET3 Anion-transporting ATPase-like domain-containing protein</fullName>
    </recommendedName>
</protein>
<evidence type="ECO:0000313" key="3">
    <source>
        <dbReference type="EMBL" id="CAK9015845.1"/>
    </source>
</evidence>
<organism evidence="3 4">
    <name type="scientific">Durusdinium trenchii</name>
    <dbReference type="NCBI Taxonomy" id="1381693"/>
    <lineage>
        <taxon>Eukaryota</taxon>
        <taxon>Sar</taxon>
        <taxon>Alveolata</taxon>
        <taxon>Dinophyceae</taxon>
        <taxon>Suessiales</taxon>
        <taxon>Symbiodiniaceae</taxon>
        <taxon>Durusdinium</taxon>
    </lineage>
</organism>
<feature type="compositionally biased region" description="Pro residues" evidence="1">
    <location>
        <begin position="24"/>
        <end position="40"/>
    </location>
</feature>
<feature type="compositionally biased region" description="Low complexity" evidence="1">
    <location>
        <begin position="41"/>
        <end position="60"/>
    </location>
</feature>
<dbReference type="EMBL" id="CAXAMN010005914">
    <property type="protein sequence ID" value="CAK9015845.1"/>
    <property type="molecule type" value="Genomic_DNA"/>
</dbReference>
<name>A0ABP0JNJ2_9DINO</name>